<gene>
    <name evidence="2" type="ORF">JRJ22_19405</name>
</gene>
<dbReference type="InterPro" id="IPR010982">
    <property type="entry name" value="Lambda_DNA-bd_dom_sf"/>
</dbReference>
<dbReference type="Pfam" id="PF01381">
    <property type="entry name" value="HTH_3"/>
    <property type="match status" value="1"/>
</dbReference>
<sequence length="81" mass="9403">MKKVNNNTQTLITDLKLKIIKSIKDELAARNYSVRQFAEKVDMKHPQIHRVTRGENYNIDTLIKILDGLDMEIIVQPKALK</sequence>
<dbReference type="Proteomes" id="UP000663452">
    <property type="component" value="Chromosome"/>
</dbReference>
<accession>A0ABX7L5R5</accession>
<keyword evidence="3" id="KW-1185">Reference proteome</keyword>
<dbReference type="RefSeq" id="WP_206101066.1">
    <property type="nucleotide sequence ID" value="NZ_CP070969.1"/>
</dbReference>
<evidence type="ECO:0000313" key="2">
    <source>
        <dbReference type="EMBL" id="QSF43433.1"/>
    </source>
</evidence>
<evidence type="ECO:0000313" key="3">
    <source>
        <dbReference type="Proteomes" id="UP000663452"/>
    </source>
</evidence>
<proteinExistence type="predicted"/>
<dbReference type="EMBL" id="CP070969">
    <property type="protein sequence ID" value="QSF43433.1"/>
    <property type="molecule type" value="Genomic_DNA"/>
</dbReference>
<dbReference type="PROSITE" id="PS50943">
    <property type="entry name" value="HTH_CROC1"/>
    <property type="match status" value="1"/>
</dbReference>
<dbReference type="SMART" id="SM00530">
    <property type="entry name" value="HTH_XRE"/>
    <property type="match status" value="1"/>
</dbReference>
<name>A0ABX7L5R5_9BACL</name>
<reference evidence="2 3" key="1">
    <citation type="submission" date="2021-02" db="EMBL/GenBank/DDBJ databases">
        <title>Paenibacillus tianjinensis sp. nov.</title>
        <authorList>
            <person name="Liu H."/>
        </authorList>
    </citation>
    <scope>NUCLEOTIDE SEQUENCE [LARGE SCALE GENOMIC DNA]</scope>
    <source>
        <strain evidence="2 3">TB2019</strain>
    </source>
</reference>
<feature type="domain" description="HTH cro/C1-type" evidence="1">
    <location>
        <begin position="23"/>
        <end position="76"/>
    </location>
</feature>
<protein>
    <submittedName>
        <fullName evidence="2">Helix-turn-helix transcriptional regulator</fullName>
    </submittedName>
</protein>
<organism evidence="2 3">
    <name type="scientific">Paenibacillus tianjinensis</name>
    <dbReference type="NCBI Taxonomy" id="2810347"/>
    <lineage>
        <taxon>Bacteria</taxon>
        <taxon>Bacillati</taxon>
        <taxon>Bacillota</taxon>
        <taxon>Bacilli</taxon>
        <taxon>Bacillales</taxon>
        <taxon>Paenibacillaceae</taxon>
        <taxon>Paenibacillus</taxon>
    </lineage>
</organism>
<dbReference type="SUPFAM" id="SSF47413">
    <property type="entry name" value="lambda repressor-like DNA-binding domains"/>
    <property type="match status" value="1"/>
</dbReference>
<dbReference type="CDD" id="cd00093">
    <property type="entry name" value="HTH_XRE"/>
    <property type="match status" value="1"/>
</dbReference>
<evidence type="ECO:0000259" key="1">
    <source>
        <dbReference type="PROSITE" id="PS50943"/>
    </source>
</evidence>
<dbReference type="Gene3D" id="1.10.260.40">
    <property type="entry name" value="lambda repressor-like DNA-binding domains"/>
    <property type="match status" value="1"/>
</dbReference>
<dbReference type="InterPro" id="IPR001387">
    <property type="entry name" value="Cro/C1-type_HTH"/>
</dbReference>